<gene>
    <name evidence="1" type="primary">106072769</name>
</gene>
<dbReference type="AlphaFoldDB" id="A0A2C9KBQ7"/>
<reference evidence="1" key="1">
    <citation type="submission" date="2020-05" db="UniProtKB">
        <authorList>
            <consortium name="EnsemblMetazoa"/>
        </authorList>
    </citation>
    <scope>IDENTIFICATION</scope>
    <source>
        <strain evidence="1">BB02</strain>
    </source>
</reference>
<protein>
    <submittedName>
        <fullName evidence="1">Uncharacterized protein</fullName>
    </submittedName>
</protein>
<name>A0A2C9KBQ7_BIOGL</name>
<proteinExistence type="predicted"/>
<sequence length="326" mass="37224">MVKDRVSCVTPVLDSPVGVTLPSEILTIIKDMKNIEDKKEAENLKPEPMTSDSIKELIHSQLDLMVILSINNVSETRPETWPGSVIPYPSHQSSNNDVNSDLRTGIGRIVSANKKEHDGKMKHHQSTNDFPYSFEIDVYTSRHVVFDDEEAKKTDVTLMIEGSKIPGAVLKGKCVRMASILQNWTLFTCVSNDLEICESLVHRVQRFNHEWSKINENNYLFNIINEYGYIISIGERSKESMVKANFTQLVDIYKKDKFEKKTSYTLNTQFNNENVAIYVERTSESLICGLPEEFKLTFPPDFGKEKWIIGSIPLVIKNLSIQDKEE</sequence>
<dbReference type="EnsemblMetazoa" id="BGLB017267-RA">
    <property type="protein sequence ID" value="BGLB017267-PA"/>
    <property type="gene ID" value="BGLB017267"/>
</dbReference>
<dbReference type="KEGG" id="bgt:106072769"/>
<dbReference type="VEuPathDB" id="VectorBase:BGLB017267"/>
<dbReference type="Proteomes" id="UP000076420">
    <property type="component" value="Unassembled WGS sequence"/>
</dbReference>
<organism evidence="1 2">
    <name type="scientific">Biomphalaria glabrata</name>
    <name type="common">Bloodfluke planorb</name>
    <name type="synonym">Freshwater snail</name>
    <dbReference type="NCBI Taxonomy" id="6526"/>
    <lineage>
        <taxon>Eukaryota</taxon>
        <taxon>Metazoa</taxon>
        <taxon>Spiralia</taxon>
        <taxon>Lophotrochozoa</taxon>
        <taxon>Mollusca</taxon>
        <taxon>Gastropoda</taxon>
        <taxon>Heterobranchia</taxon>
        <taxon>Euthyneura</taxon>
        <taxon>Panpulmonata</taxon>
        <taxon>Hygrophila</taxon>
        <taxon>Lymnaeoidea</taxon>
        <taxon>Planorbidae</taxon>
        <taxon>Biomphalaria</taxon>
    </lineage>
</organism>
<evidence type="ECO:0000313" key="2">
    <source>
        <dbReference type="Proteomes" id="UP000076420"/>
    </source>
</evidence>
<dbReference type="VEuPathDB" id="VectorBase:BGLAX_026635"/>
<evidence type="ECO:0000313" key="1">
    <source>
        <dbReference type="EnsemblMetazoa" id="BGLB017267-PA"/>
    </source>
</evidence>
<accession>A0A2C9KBQ7</accession>